<keyword evidence="2" id="KW-1185">Reference proteome</keyword>
<sequence>MEGSSKVFTLKLIWRLFSNAGALWVAWTRHYLIRQSSFWDISEKTTRGSWMWKNILKFRPLAATFLKTKIRDGASTRFWFDKWLSIAPLIDLAGELGTRILGINRNTKVSDQLHVPVVSTGHDLVLWNKYETVLKANSSQNAHGIKFECRSRLLNDII</sequence>
<gene>
    <name evidence="1" type="ORF">ANE_LOCUS8980</name>
</gene>
<organism evidence="1 2">
    <name type="scientific">Arabis nemorensis</name>
    <dbReference type="NCBI Taxonomy" id="586526"/>
    <lineage>
        <taxon>Eukaryota</taxon>
        <taxon>Viridiplantae</taxon>
        <taxon>Streptophyta</taxon>
        <taxon>Embryophyta</taxon>
        <taxon>Tracheophyta</taxon>
        <taxon>Spermatophyta</taxon>
        <taxon>Magnoliopsida</taxon>
        <taxon>eudicotyledons</taxon>
        <taxon>Gunneridae</taxon>
        <taxon>Pentapetalae</taxon>
        <taxon>rosids</taxon>
        <taxon>malvids</taxon>
        <taxon>Brassicales</taxon>
        <taxon>Brassicaceae</taxon>
        <taxon>Arabideae</taxon>
        <taxon>Arabis</taxon>
    </lineage>
</organism>
<evidence type="ECO:0000313" key="1">
    <source>
        <dbReference type="EMBL" id="VVA98535.1"/>
    </source>
</evidence>
<dbReference type="AlphaFoldDB" id="A0A565BBJ7"/>
<evidence type="ECO:0000313" key="2">
    <source>
        <dbReference type="Proteomes" id="UP000489600"/>
    </source>
</evidence>
<name>A0A565BBJ7_9BRAS</name>
<evidence type="ECO:0008006" key="3">
    <source>
        <dbReference type="Google" id="ProtNLM"/>
    </source>
</evidence>
<reference evidence="1" key="1">
    <citation type="submission" date="2019-07" db="EMBL/GenBank/DDBJ databases">
        <authorList>
            <person name="Dittberner H."/>
        </authorList>
    </citation>
    <scope>NUCLEOTIDE SEQUENCE [LARGE SCALE GENOMIC DNA]</scope>
</reference>
<comment type="caution">
    <text evidence="1">The sequence shown here is derived from an EMBL/GenBank/DDBJ whole genome shotgun (WGS) entry which is preliminary data.</text>
</comment>
<accession>A0A565BBJ7</accession>
<protein>
    <recommendedName>
        <fullName evidence="3">Reverse transcriptase zinc-binding domain-containing protein</fullName>
    </recommendedName>
</protein>
<proteinExistence type="predicted"/>
<dbReference type="Proteomes" id="UP000489600">
    <property type="component" value="Unassembled WGS sequence"/>
</dbReference>
<dbReference type="EMBL" id="CABITT030000003">
    <property type="protein sequence ID" value="VVA98535.1"/>
    <property type="molecule type" value="Genomic_DNA"/>
</dbReference>
<dbReference type="OrthoDB" id="1105204at2759"/>